<organism evidence="1 2">
    <name type="scientific">Mycobacterium [tuberculosis] TKK-01-0051</name>
    <dbReference type="NCBI Taxonomy" id="1324261"/>
    <lineage>
        <taxon>Bacteria</taxon>
        <taxon>Bacillati</taxon>
        <taxon>Actinomycetota</taxon>
        <taxon>Actinomycetes</taxon>
        <taxon>Mycobacteriales</taxon>
        <taxon>Mycobacteriaceae</taxon>
        <taxon>Mycobacterium</taxon>
        <taxon>Mycobacterium avium complex (MAC)</taxon>
    </lineage>
</organism>
<dbReference type="AlphaFoldDB" id="A0A051U431"/>
<comment type="caution">
    <text evidence="1">The sequence shown here is derived from an EMBL/GenBank/DDBJ whole genome shotgun (WGS) entry which is preliminary data.</text>
</comment>
<evidence type="ECO:0000313" key="1">
    <source>
        <dbReference type="EMBL" id="KBZ63825.1"/>
    </source>
</evidence>
<gene>
    <name evidence="1" type="ORF">K875_02537</name>
</gene>
<sequence>MQLHPRRDTPGCSALNVVHVADQPCLGHLIQAPPPGERDQVLLSKPRQSLPYQFFGNAMRDRNAPRVRKPHLLTARMCPTSPAAPHPPKHNTRYVSLARVVQGSSLTGRVRLLVIFPAPGGSAKLKGDKHKNFIGLKDVPAPIAIFRKPTPLMQVTAANSGASGPRRTPFTGRRQRLLGHTRNFVQTTGERSRAQLWFGPVPLMSTMHPGEL</sequence>
<dbReference type="EMBL" id="JLXW01000006">
    <property type="protein sequence ID" value="KBZ63825.1"/>
    <property type="molecule type" value="Genomic_DNA"/>
</dbReference>
<name>A0A051U431_9MYCO</name>
<evidence type="ECO:0000313" key="2">
    <source>
        <dbReference type="Proteomes" id="UP000025947"/>
    </source>
</evidence>
<dbReference type="Proteomes" id="UP000025947">
    <property type="component" value="Unassembled WGS sequence"/>
</dbReference>
<keyword evidence="2" id="KW-1185">Reference proteome</keyword>
<proteinExistence type="predicted"/>
<accession>A0A051U431</accession>
<dbReference type="HOGENOM" id="CLU_1298654_0_0_11"/>
<reference evidence="1 2" key="1">
    <citation type="submission" date="2014-04" db="EMBL/GenBank/DDBJ databases">
        <title>The Genome Sequence of Mycobacterium tuberculosis TKK-01-0051.</title>
        <authorList>
            <consortium name="The Broad Institute Genomics Platform"/>
            <consortium name="The Broad Institute Genome Sequencing Center for Infectious Disease"/>
            <person name="Earl A.M."/>
            <person name="Cohen K."/>
            <person name="Pym A."/>
            <person name="Bishai W."/>
            <person name="Maharaj K."/>
            <person name="Desjardins C."/>
            <person name="Abeel T."/>
            <person name="Young S."/>
            <person name="Zeng Q."/>
            <person name="Gargeya S."/>
            <person name="Abouelleil A."/>
            <person name="Alvarado L."/>
            <person name="Chapman S.B."/>
            <person name="Gainer-Dewar J."/>
            <person name="Goldberg J."/>
            <person name="Griggs A."/>
            <person name="Gujja S."/>
            <person name="Hansen M."/>
            <person name="Howarth C."/>
            <person name="Imamovic A."/>
            <person name="Larimer J."/>
            <person name="Murphy C."/>
            <person name="Naylor J."/>
            <person name="Pearson M."/>
            <person name="Poon T.W."/>
            <person name="Priest M."/>
            <person name="Roberts A."/>
            <person name="Saif S."/>
            <person name="Shea T."/>
            <person name="Sykes S."/>
            <person name="Wortman J."/>
            <person name="Nusbaum C."/>
            <person name="Birren B."/>
        </authorList>
    </citation>
    <scope>NUCLEOTIDE SEQUENCE [LARGE SCALE GENOMIC DNA]</scope>
    <source>
        <strain evidence="1 2">TKK-01-0051</strain>
    </source>
</reference>
<protein>
    <submittedName>
        <fullName evidence="1">Uncharacterized protein</fullName>
    </submittedName>
</protein>